<dbReference type="GO" id="GO:0001228">
    <property type="term" value="F:DNA-binding transcription activator activity, RNA polymerase II-specific"/>
    <property type="evidence" value="ECO:0007669"/>
    <property type="project" value="InterPro"/>
</dbReference>
<dbReference type="CDD" id="cd22907">
    <property type="entry name" value="HFD_NFYB"/>
    <property type="match status" value="1"/>
</dbReference>
<keyword evidence="9" id="KW-0010">Activator</keyword>
<keyword evidence="10" id="KW-0804">Transcription</keyword>
<keyword evidence="11" id="KW-0539">Nucleus</keyword>
<evidence type="ECO:0000256" key="1">
    <source>
        <dbReference type="ARBA" id="ARBA00004123"/>
    </source>
</evidence>
<protein>
    <recommendedName>
        <fullName evidence="14">Transcription factor CBF/NF-Y/archaeal histone domain-containing protein</fullName>
    </recommendedName>
</protein>
<keyword evidence="5 13" id="KW-1133">Transmembrane helix</keyword>
<feature type="transmembrane region" description="Helical" evidence="13">
    <location>
        <begin position="87"/>
        <end position="115"/>
    </location>
</feature>
<comment type="similarity">
    <text evidence="3">Belongs to the NFYB/HAP3 subunit family.</text>
</comment>
<evidence type="ECO:0000256" key="2">
    <source>
        <dbReference type="ARBA" id="ARBA00004370"/>
    </source>
</evidence>
<evidence type="ECO:0000256" key="11">
    <source>
        <dbReference type="ARBA" id="ARBA00023242"/>
    </source>
</evidence>
<keyword evidence="8 13" id="KW-0472">Membrane</keyword>
<dbReference type="Gene3D" id="1.10.20.10">
    <property type="entry name" value="Histone, subunit A"/>
    <property type="match status" value="1"/>
</dbReference>
<dbReference type="VEuPathDB" id="FungiDB:H310_11833"/>
<dbReference type="Proteomes" id="UP000285060">
    <property type="component" value="Unassembled WGS sequence"/>
</dbReference>
<evidence type="ECO:0000256" key="5">
    <source>
        <dbReference type="ARBA" id="ARBA00022989"/>
    </source>
</evidence>
<dbReference type="PRINTS" id="PR00615">
    <property type="entry name" value="CCAATSUBUNTA"/>
</dbReference>
<evidence type="ECO:0000313" key="16">
    <source>
        <dbReference type="Proteomes" id="UP000285060"/>
    </source>
</evidence>
<dbReference type="Gene3D" id="1.20.120.550">
    <property type="entry name" value="Membrane associated eicosanoid/glutathione metabolism-like domain"/>
    <property type="match status" value="1"/>
</dbReference>
<evidence type="ECO:0000256" key="8">
    <source>
        <dbReference type="ARBA" id="ARBA00023136"/>
    </source>
</evidence>
<keyword evidence="4 13" id="KW-0812">Transmembrane</keyword>
<evidence type="ECO:0000256" key="7">
    <source>
        <dbReference type="ARBA" id="ARBA00023125"/>
    </source>
</evidence>
<dbReference type="EMBL" id="QUSY01002120">
    <property type="protein sequence ID" value="RHY22319.1"/>
    <property type="molecule type" value="Genomic_DNA"/>
</dbReference>
<evidence type="ECO:0000313" key="15">
    <source>
        <dbReference type="EMBL" id="RHY22319.1"/>
    </source>
</evidence>
<gene>
    <name evidence="15" type="ORF">DYB32_009533</name>
</gene>
<evidence type="ECO:0000259" key="14">
    <source>
        <dbReference type="Pfam" id="PF00808"/>
    </source>
</evidence>
<dbReference type="InterPro" id="IPR001129">
    <property type="entry name" value="Membr-assoc_MAPEG"/>
</dbReference>
<keyword evidence="16" id="KW-1185">Reference proteome</keyword>
<comment type="caution">
    <text evidence="15">The sequence shown here is derived from an EMBL/GenBank/DDBJ whole genome shotgun (WGS) entry which is preliminary data.</text>
</comment>
<dbReference type="FunFam" id="1.10.20.10:FF:000110">
    <property type="entry name" value="Nuclear factor Y, subunit B1"/>
    <property type="match status" value="1"/>
</dbReference>
<evidence type="ECO:0000256" key="13">
    <source>
        <dbReference type="SAM" id="Phobius"/>
    </source>
</evidence>
<accession>A0A418AI50</accession>
<keyword evidence="6" id="KW-0805">Transcription regulation</keyword>
<dbReference type="AlphaFoldDB" id="A0A418AI50"/>
<reference evidence="15 16" key="1">
    <citation type="submission" date="2018-08" db="EMBL/GenBank/DDBJ databases">
        <title>Aphanomyces genome sequencing and annotation.</title>
        <authorList>
            <person name="Minardi D."/>
            <person name="Oidtmann B."/>
            <person name="Van Der Giezen M."/>
            <person name="Studholme D.J."/>
        </authorList>
    </citation>
    <scope>NUCLEOTIDE SEQUENCE [LARGE SCALE GENOMIC DNA]</scope>
    <source>
        <strain evidence="15 16">NJM0002</strain>
    </source>
</reference>
<dbReference type="GO" id="GO:0016602">
    <property type="term" value="C:CCAAT-binding factor complex"/>
    <property type="evidence" value="ECO:0007669"/>
    <property type="project" value="InterPro"/>
</dbReference>
<dbReference type="SUPFAM" id="SSF161084">
    <property type="entry name" value="MAPEG domain-like"/>
    <property type="match status" value="1"/>
</dbReference>
<dbReference type="PROSITE" id="PS00685">
    <property type="entry name" value="NFYB_HAP3"/>
    <property type="match status" value="1"/>
</dbReference>
<evidence type="ECO:0000256" key="12">
    <source>
        <dbReference type="SAM" id="MobiDB-lite"/>
    </source>
</evidence>
<comment type="subcellular location">
    <subcellularLocation>
        <location evidence="2">Membrane</location>
    </subcellularLocation>
    <subcellularLocation>
        <location evidence="1">Nucleus</location>
    </subcellularLocation>
</comment>
<dbReference type="InterPro" id="IPR023352">
    <property type="entry name" value="MAPEG-like_dom_sf"/>
</dbReference>
<dbReference type="InterPro" id="IPR003956">
    <property type="entry name" value="Transcrpt_fac_NFYB/HAP3_CS"/>
</dbReference>
<dbReference type="SUPFAM" id="SSF47113">
    <property type="entry name" value="Histone-fold"/>
    <property type="match status" value="1"/>
</dbReference>
<sequence>MPATATDVRIATLCTLALYIKYFVTLTIQGSTKFKTASRPPEDMSFAASSAPQQRAFIPETSEEDLEAAKAREARWSRILGNDVENLPFGIIMAWVAIVAGGNGTVTSVAFILYTVCRIVHTIAFANAVFLPRTIAFQVGVVSTVVLSINAIAGFLKRHSTEIKNFQGGKGGVPAFSPSPPNPSTMSSKDDMNDDEIREQDRFLPTANISRIMKVSLPNTAKIAKDGKETVQECVSEFISFITSEASDKCQQEKRKTINGDDIIWAMSTLGFDSYVEPLKLYLQKYRESVKVEKSDKKDNVGSFGASS</sequence>
<evidence type="ECO:0000256" key="9">
    <source>
        <dbReference type="ARBA" id="ARBA00023159"/>
    </source>
</evidence>
<dbReference type="Pfam" id="PF01124">
    <property type="entry name" value="MAPEG"/>
    <property type="match status" value="1"/>
</dbReference>
<feature type="domain" description="Transcription factor CBF/NF-Y/archaeal histone" evidence="14">
    <location>
        <begin position="203"/>
        <end position="267"/>
    </location>
</feature>
<dbReference type="InterPro" id="IPR003958">
    <property type="entry name" value="CBFA_NFYB_domain"/>
</dbReference>
<dbReference type="PANTHER" id="PTHR11064">
    <property type="entry name" value="CCAAT-BINDING TRANSCRIPTION FACTOR-RELATED"/>
    <property type="match status" value="1"/>
</dbReference>
<organism evidence="15 16">
    <name type="scientific">Aphanomyces invadans</name>
    <dbReference type="NCBI Taxonomy" id="157072"/>
    <lineage>
        <taxon>Eukaryota</taxon>
        <taxon>Sar</taxon>
        <taxon>Stramenopiles</taxon>
        <taxon>Oomycota</taxon>
        <taxon>Saprolegniomycetes</taxon>
        <taxon>Saprolegniales</taxon>
        <taxon>Verrucalvaceae</taxon>
        <taxon>Aphanomyces</taxon>
    </lineage>
</organism>
<dbReference type="Pfam" id="PF00808">
    <property type="entry name" value="CBFD_NFYB_HMF"/>
    <property type="match status" value="1"/>
</dbReference>
<dbReference type="GO" id="GO:0046982">
    <property type="term" value="F:protein heterodimerization activity"/>
    <property type="evidence" value="ECO:0007669"/>
    <property type="project" value="InterPro"/>
</dbReference>
<proteinExistence type="inferred from homology"/>
<dbReference type="PANTHER" id="PTHR11064:SF9">
    <property type="entry name" value="NUCLEAR TRANSCRIPTION FACTOR Y SUBUNIT BETA"/>
    <property type="match status" value="1"/>
</dbReference>
<feature type="transmembrane region" description="Helical" evidence="13">
    <location>
        <begin position="135"/>
        <end position="156"/>
    </location>
</feature>
<evidence type="ECO:0000256" key="4">
    <source>
        <dbReference type="ARBA" id="ARBA00022692"/>
    </source>
</evidence>
<evidence type="ECO:0000256" key="10">
    <source>
        <dbReference type="ARBA" id="ARBA00023163"/>
    </source>
</evidence>
<dbReference type="VEuPathDB" id="FungiDB:H310_11834"/>
<evidence type="ECO:0000256" key="6">
    <source>
        <dbReference type="ARBA" id="ARBA00023015"/>
    </source>
</evidence>
<name>A0A418AI50_9STRA</name>
<dbReference type="InterPro" id="IPR009072">
    <property type="entry name" value="Histone-fold"/>
</dbReference>
<keyword evidence="7" id="KW-0238">DNA-binding</keyword>
<evidence type="ECO:0000256" key="3">
    <source>
        <dbReference type="ARBA" id="ARBA00009053"/>
    </source>
</evidence>
<dbReference type="GO" id="GO:0016020">
    <property type="term" value="C:membrane"/>
    <property type="evidence" value="ECO:0007669"/>
    <property type="project" value="UniProtKB-SubCell"/>
</dbReference>
<dbReference type="InterPro" id="IPR027113">
    <property type="entry name" value="Transc_fact_NFYB/HAP3"/>
</dbReference>
<feature type="region of interest" description="Disordered" evidence="12">
    <location>
        <begin position="167"/>
        <end position="193"/>
    </location>
</feature>
<dbReference type="GO" id="GO:0000978">
    <property type="term" value="F:RNA polymerase II cis-regulatory region sequence-specific DNA binding"/>
    <property type="evidence" value="ECO:0007669"/>
    <property type="project" value="TreeGrafter"/>
</dbReference>